<evidence type="ECO:0000259" key="3">
    <source>
        <dbReference type="Pfam" id="PF24883"/>
    </source>
</evidence>
<evidence type="ECO:0000313" key="4">
    <source>
        <dbReference type="EMBL" id="KEZ42728.1"/>
    </source>
</evidence>
<dbReference type="Pfam" id="PF22939">
    <property type="entry name" value="WHD_GPIID"/>
    <property type="match status" value="1"/>
</dbReference>
<gene>
    <name evidence="4" type="ORF">SAPIO_CDS6006</name>
</gene>
<reference evidence="4 5" key="1">
    <citation type="journal article" date="2014" name="Genome Announc.">
        <title>Draft genome sequence of the pathogenic fungus Scedosporium apiospermum.</title>
        <authorList>
            <person name="Vandeputte P."/>
            <person name="Ghamrawi S."/>
            <person name="Rechenmann M."/>
            <person name="Iltis A."/>
            <person name="Giraud S."/>
            <person name="Fleury M."/>
            <person name="Thornton C."/>
            <person name="Delhaes L."/>
            <person name="Meyer W."/>
            <person name="Papon N."/>
            <person name="Bouchara J.P."/>
        </authorList>
    </citation>
    <scope>NUCLEOTIDE SEQUENCE [LARGE SCALE GENOMIC DNA]</scope>
    <source>
        <strain evidence="4 5">IHEM 14462</strain>
    </source>
</reference>
<organism evidence="4 5">
    <name type="scientific">Pseudallescheria apiosperma</name>
    <name type="common">Scedosporium apiospermum</name>
    <dbReference type="NCBI Taxonomy" id="563466"/>
    <lineage>
        <taxon>Eukaryota</taxon>
        <taxon>Fungi</taxon>
        <taxon>Dikarya</taxon>
        <taxon>Ascomycota</taxon>
        <taxon>Pezizomycotina</taxon>
        <taxon>Sordariomycetes</taxon>
        <taxon>Hypocreomycetidae</taxon>
        <taxon>Microascales</taxon>
        <taxon>Microascaceae</taxon>
        <taxon>Scedosporium</taxon>
    </lineage>
</organism>
<dbReference type="VEuPathDB" id="FungiDB:SAPIO_CDS6006"/>
<dbReference type="EMBL" id="JOWA01000099">
    <property type="protein sequence ID" value="KEZ42728.1"/>
    <property type="molecule type" value="Genomic_DNA"/>
</dbReference>
<evidence type="ECO:0000256" key="1">
    <source>
        <dbReference type="ARBA" id="ARBA00022737"/>
    </source>
</evidence>
<dbReference type="KEGG" id="sapo:SAPIO_CDS6006"/>
<protein>
    <recommendedName>
        <fullName evidence="6">NACHT domain-containing protein</fullName>
    </recommendedName>
</protein>
<dbReference type="AlphaFoldDB" id="A0A084G5W6"/>
<evidence type="ECO:0000259" key="2">
    <source>
        <dbReference type="Pfam" id="PF22939"/>
    </source>
</evidence>
<name>A0A084G5W6_PSEDA</name>
<dbReference type="GeneID" id="27725078"/>
<feature type="domain" description="Nephrocystin 3-like N-terminal" evidence="3">
    <location>
        <begin position="201"/>
        <end position="329"/>
    </location>
</feature>
<comment type="caution">
    <text evidence="4">The sequence shown here is derived from an EMBL/GenBank/DDBJ whole genome shotgun (WGS) entry which is preliminary data.</text>
</comment>
<keyword evidence="5" id="KW-1185">Reference proteome</keyword>
<dbReference type="HOGENOM" id="CLU_000288_34_23_1"/>
<proteinExistence type="predicted"/>
<dbReference type="Pfam" id="PF24883">
    <property type="entry name" value="NPHP3_N"/>
    <property type="match status" value="1"/>
</dbReference>
<accession>A0A084G5W6</accession>
<dbReference type="InterPro" id="IPR054471">
    <property type="entry name" value="GPIID_WHD"/>
</dbReference>
<dbReference type="RefSeq" id="XP_016642527.1">
    <property type="nucleotide sequence ID" value="XM_016788211.1"/>
</dbReference>
<evidence type="ECO:0008006" key="6">
    <source>
        <dbReference type="Google" id="ProtNLM"/>
    </source>
</evidence>
<dbReference type="Proteomes" id="UP000028545">
    <property type="component" value="Unassembled WGS sequence"/>
</dbReference>
<dbReference type="OrthoDB" id="20872at2759"/>
<dbReference type="PANTHER" id="PTHR10039">
    <property type="entry name" value="AMELOGENIN"/>
    <property type="match status" value="1"/>
</dbReference>
<dbReference type="PANTHER" id="PTHR10039:SF14">
    <property type="entry name" value="NACHT DOMAIN-CONTAINING PROTEIN"/>
    <property type="match status" value="1"/>
</dbReference>
<evidence type="ECO:0000313" key="5">
    <source>
        <dbReference type="Proteomes" id="UP000028545"/>
    </source>
</evidence>
<dbReference type="InterPro" id="IPR056884">
    <property type="entry name" value="NPHP3-like_N"/>
</dbReference>
<keyword evidence="1" id="KW-0677">Repeat</keyword>
<feature type="domain" description="GPI inositol-deacylase winged helix" evidence="2">
    <location>
        <begin position="439"/>
        <end position="514"/>
    </location>
</feature>
<sequence>MSGFEIVGAVAAAGQFIEQSTKVIGLIKAIIDQVRGAPAEIAQLTEEIEALQQIAIDIKASKGPHSRTTDKVLRRCEDHVKALRKILEKISCDLDAGILKKTWQAVRGVYSEDGIRAILDKIEREKTLLIADISARNGSSLHSYGKKLDSIESDLQIVARSLECLPTNRNQSPDADKCRRDLFLTDPRTHRERLKREKGSVIVERLERDAQARDTPSLVLYFFCDNRDNERNGAIQMLRGLLYHLVELRPGLIKHMLSAHKVQGKRLFDGDIDKIWDVFLQTIDDPDVPPVTCVMDGLDECDESSLTSLLLKIESLAPTDKLKVLVLSREHPKCIRESLASRPQIKLDAALESVSDGLELYINTRVAELAESSPHYPQSLIERIRKSLITGSGGVSLWVSFMIQDLRGKEPSEVVDCLNDLPEGLYEIYERILNQIKPRHRNQVKALLTWVVFAEWPLSLEELVEALAVEETNGLNPSQIVRDYVRFCGHLLTVSETGRVVRFVHQSAKDYLVQARKPPNLSWTPVFDADTGHSTLAIRCIECMHQRFKFSDVPWKDDYRGRLLSGSETGRLDGSGALIPYAKNFWDFHFKASGHKAREVLERHSSFFKGSELLYHQLHTEFPMDRPGLVFVDSENIVDLPAFHIACGLGLHAWAEYILENHKPALRLSRFANVAVSVRENRKWTRLTSLFVVAVTQQLSCSLGTVQM</sequence>